<dbReference type="Proteomes" id="UP000024376">
    <property type="component" value="Unassembled WGS sequence"/>
</dbReference>
<organism evidence="1 2">
    <name type="scientific">Hypocrea jecorina (strain ATCC 56765 / BCRC 32924 / NRRL 11460 / Rut C-30)</name>
    <name type="common">Trichoderma reesei</name>
    <dbReference type="NCBI Taxonomy" id="1344414"/>
    <lineage>
        <taxon>Eukaryota</taxon>
        <taxon>Fungi</taxon>
        <taxon>Dikarya</taxon>
        <taxon>Ascomycota</taxon>
        <taxon>Pezizomycotina</taxon>
        <taxon>Sordariomycetes</taxon>
        <taxon>Hypocreomycetidae</taxon>
        <taxon>Hypocreales</taxon>
        <taxon>Hypocreaceae</taxon>
        <taxon>Trichoderma</taxon>
    </lineage>
</organism>
<dbReference type="OrthoDB" id="4874489at2759"/>
<reference evidence="2" key="1">
    <citation type="journal article" date="2013" name="Ind. Biotechnol.">
        <title>Comparative genomics analysis of Trichoderma reesei strains.</title>
        <authorList>
            <person name="Koike H."/>
            <person name="Aerts A."/>
            <person name="LaButti K."/>
            <person name="Grigoriev I.V."/>
            <person name="Baker S.E."/>
        </authorList>
    </citation>
    <scope>NUCLEOTIDE SEQUENCE [LARGE SCALE GENOMIC DNA]</scope>
    <source>
        <strain evidence="2">ATCC 56765 / BCRC 32924 / NRRL 11460 / Rut C-30</strain>
    </source>
</reference>
<name>A0A024SC47_HYPJR</name>
<protein>
    <submittedName>
        <fullName evidence="1">Uncharacterized protein</fullName>
    </submittedName>
</protein>
<sequence>MKKGLGGGVCVLPVTNTAKMRSASWALTLLFPVWATAEKWTLWNSLTCEQQLEEYDGLSFSRFAVYNDHIDCFDFADNVVANAVAQTKDSFCQVYTSTGCNGDEVQLSCTADNLFDPQYCCTDTTEGIRSARCWAL</sequence>
<gene>
    <name evidence="1" type="ORF">M419DRAFT_129066</name>
</gene>
<evidence type="ECO:0000313" key="1">
    <source>
        <dbReference type="EMBL" id="ETS02900.1"/>
    </source>
</evidence>
<proteinExistence type="predicted"/>
<dbReference type="EMBL" id="KI911144">
    <property type="protein sequence ID" value="ETS02900.1"/>
    <property type="molecule type" value="Genomic_DNA"/>
</dbReference>
<accession>A0A024SC47</accession>
<dbReference type="HOGENOM" id="CLU_1875718_0_0_1"/>
<dbReference type="KEGG" id="trr:M419DRAFT_129066"/>
<evidence type="ECO:0000313" key="2">
    <source>
        <dbReference type="Proteomes" id="UP000024376"/>
    </source>
</evidence>
<dbReference type="AlphaFoldDB" id="A0A024SC47"/>